<organism evidence="1 2">
    <name type="scientific">Bizionia sediminis</name>
    <dbReference type="NCBI Taxonomy" id="1737064"/>
    <lineage>
        <taxon>Bacteria</taxon>
        <taxon>Pseudomonadati</taxon>
        <taxon>Bacteroidota</taxon>
        <taxon>Flavobacteriia</taxon>
        <taxon>Flavobacteriales</taxon>
        <taxon>Flavobacteriaceae</taxon>
        <taxon>Bizionia</taxon>
    </lineage>
</organism>
<evidence type="ECO:0000313" key="1">
    <source>
        <dbReference type="EMBL" id="MFD2552202.1"/>
    </source>
</evidence>
<dbReference type="SUPFAM" id="SSF55486">
    <property type="entry name" value="Metalloproteases ('zincins'), catalytic domain"/>
    <property type="match status" value="1"/>
</dbReference>
<dbReference type="GO" id="GO:0008237">
    <property type="term" value="F:metallopeptidase activity"/>
    <property type="evidence" value="ECO:0007669"/>
    <property type="project" value="UniProtKB-KW"/>
</dbReference>
<keyword evidence="2" id="KW-1185">Reference proteome</keyword>
<reference evidence="2" key="1">
    <citation type="journal article" date="2019" name="Int. J. Syst. Evol. Microbiol.">
        <title>The Global Catalogue of Microorganisms (GCM) 10K type strain sequencing project: providing services to taxonomists for standard genome sequencing and annotation.</title>
        <authorList>
            <consortium name="The Broad Institute Genomics Platform"/>
            <consortium name="The Broad Institute Genome Sequencing Center for Infectious Disease"/>
            <person name="Wu L."/>
            <person name="Ma J."/>
        </authorList>
    </citation>
    <scope>NUCLEOTIDE SEQUENCE [LARGE SCALE GENOMIC DNA]</scope>
    <source>
        <strain evidence="2">KCTC 42587</strain>
    </source>
</reference>
<protein>
    <submittedName>
        <fullName evidence="1">Metalloprotease</fullName>
    </submittedName>
</protein>
<keyword evidence="1" id="KW-0482">Metalloprotease</keyword>
<accession>A0ABW5KTC3</accession>
<dbReference type="RefSeq" id="WP_376894093.1">
    <property type="nucleotide sequence ID" value="NZ_JBHULS010000004.1"/>
</dbReference>
<dbReference type="InterPro" id="IPR027268">
    <property type="entry name" value="Peptidase_M4/M1_CTD_sf"/>
</dbReference>
<dbReference type="Gene3D" id="1.10.390.10">
    <property type="entry name" value="Neutral Protease Domain 2"/>
    <property type="match status" value="1"/>
</dbReference>
<gene>
    <name evidence="1" type="ORF">ACFSQP_10280</name>
</gene>
<proteinExistence type="predicted"/>
<dbReference type="Proteomes" id="UP001597472">
    <property type="component" value="Unassembled WGS sequence"/>
</dbReference>
<comment type="caution">
    <text evidence="1">The sequence shown here is derived from an EMBL/GenBank/DDBJ whole genome shotgun (WGS) entry which is preliminary data.</text>
</comment>
<keyword evidence="1" id="KW-0645">Protease</keyword>
<name>A0ABW5KTC3_9FLAO</name>
<keyword evidence="1" id="KW-0378">Hydrolase</keyword>
<evidence type="ECO:0000313" key="2">
    <source>
        <dbReference type="Proteomes" id="UP001597472"/>
    </source>
</evidence>
<sequence length="945" mass="110827">MKIKKLFVSVFFAGFVLGFSQNKMDIRANFNVEKSQIQISQLITYYNNTADTLQTVYLNDWNHSFATKKTPLAKRFAEEFKTEFHFAKNNDRGYSVVTSVTQNNEQVSFTRIKNMIDVLQVNLTEPALPNSAYTIRLNYIVQVPKDKFTRYGVTENGDFNLRYWYITPAVYNGNWHYSSNKDLDDMFVPQANINLEITCPPHFNIETELDRVSLTKTNSQQVAVFTGKNRVNSKLFLKKNNDFREIETDYFTLVSNVDDENLSTLNKVLVTDNIAKFLTDKLGPYPHKRLLISDIDYRKSPIYGLNLLPNFIRPFPDHFQYELKILKTGLRNYLENVLQLNPRTDQWLIDGLQIYYLMAYVDAFYPDMKLAGTLSNFWGLKSFHATQLDFNAQYSFLYLHMARQHIDQPLLMEKDSLLKFNENIANKYKAGIGLKYVDAYLENDSLPKHLKTFLERHQNQIVTTSSFERFLKSKTHKDLNWFFGDYLETNKYMDFKITKAIRKEDSIHVTIKNRRNMPAPISLFAFNNQSLTTKIWTETITDSATVVIPDMETTRLVLNYDYIVPEYNVRNNTKLLTKKLFNKPLQVRLLKDIEDPAYNQVFLMPIVEFNNIYDGIVLGAKAYNKSVLRKPFYYKIAPQYGLKSNALTGSVSLNYRQYFNNTAHLFHIDYGIGASYASYAENLFVTKYTPGVQLSFRNKSNLRSNKRQYLNFRYVDINRDTNPTTPTTTRDIQPDYGVFNMRYRQIDKNLVNFSAWFVDTQFSEKFGKIALNYEFRKLTETNRQYNLRFFTGVFLYNKTYQDSNYFSFALDRPTDYLFDYNYYGRSESTGLFSQQLIIAEGGFKSKLQPGFANQWLSALNGSTTIWKYILAYGDLGMIKNHDNSIQVLYDTGIRVSLLEDYFELYFPVYSNLGWEVSQPQYAEKIRFIVTLDFNTLFGLFTRRWY</sequence>
<dbReference type="EMBL" id="JBHULS010000004">
    <property type="protein sequence ID" value="MFD2552202.1"/>
    <property type="molecule type" value="Genomic_DNA"/>
</dbReference>